<evidence type="ECO:0000313" key="2">
    <source>
        <dbReference type="EMBL" id="CAK0877049.1"/>
    </source>
</evidence>
<protein>
    <submittedName>
        <fullName evidence="2">Uncharacterized protein</fullName>
    </submittedName>
</protein>
<feature type="compositionally biased region" description="Polar residues" evidence="1">
    <location>
        <begin position="180"/>
        <end position="201"/>
    </location>
</feature>
<feature type="compositionally biased region" description="Basic and acidic residues" evidence="1">
    <location>
        <begin position="113"/>
        <end position="127"/>
    </location>
</feature>
<gene>
    <name evidence="2" type="ORF">PCOR1329_LOCUS61212</name>
</gene>
<name>A0ABN9VY49_9DINO</name>
<feature type="compositionally biased region" description="Low complexity" evidence="1">
    <location>
        <begin position="137"/>
        <end position="149"/>
    </location>
</feature>
<feature type="compositionally biased region" description="Basic and acidic residues" evidence="1">
    <location>
        <begin position="56"/>
        <end position="76"/>
    </location>
</feature>
<proteinExistence type="predicted"/>
<feature type="compositionally biased region" description="Basic and acidic residues" evidence="1">
    <location>
        <begin position="153"/>
        <end position="165"/>
    </location>
</feature>
<dbReference type="Proteomes" id="UP001189429">
    <property type="component" value="Unassembled WGS sequence"/>
</dbReference>
<organism evidence="2 3">
    <name type="scientific">Prorocentrum cordatum</name>
    <dbReference type="NCBI Taxonomy" id="2364126"/>
    <lineage>
        <taxon>Eukaryota</taxon>
        <taxon>Sar</taxon>
        <taxon>Alveolata</taxon>
        <taxon>Dinophyceae</taxon>
        <taxon>Prorocentrales</taxon>
        <taxon>Prorocentraceae</taxon>
        <taxon>Prorocentrum</taxon>
    </lineage>
</organism>
<evidence type="ECO:0000256" key="1">
    <source>
        <dbReference type="SAM" id="MobiDB-lite"/>
    </source>
</evidence>
<dbReference type="EMBL" id="CAUYUJ010017695">
    <property type="protein sequence ID" value="CAK0877049.1"/>
    <property type="molecule type" value="Genomic_DNA"/>
</dbReference>
<comment type="caution">
    <text evidence="2">The sequence shown here is derived from an EMBL/GenBank/DDBJ whole genome shotgun (WGS) entry which is preliminary data.</text>
</comment>
<reference evidence="2" key="1">
    <citation type="submission" date="2023-10" db="EMBL/GenBank/DDBJ databases">
        <authorList>
            <person name="Chen Y."/>
            <person name="Shah S."/>
            <person name="Dougan E. K."/>
            <person name="Thang M."/>
            <person name="Chan C."/>
        </authorList>
    </citation>
    <scope>NUCLEOTIDE SEQUENCE [LARGE SCALE GENOMIC DNA]</scope>
</reference>
<feature type="non-terminal residue" evidence="2">
    <location>
        <position position="1"/>
    </location>
</feature>
<accession>A0ABN9VY49</accession>
<feature type="compositionally biased region" description="Acidic residues" evidence="1">
    <location>
        <begin position="211"/>
        <end position="221"/>
    </location>
</feature>
<evidence type="ECO:0000313" key="3">
    <source>
        <dbReference type="Proteomes" id="UP001189429"/>
    </source>
</evidence>
<keyword evidence="3" id="KW-1185">Reference proteome</keyword>
<sequence length="231" mass="25224">WTPRPCPTRLSLPRVGHARHCVKHCPTKTSTTTLLHLAVVEKSKSQPYALAQVLVKEEGRGRERTEDRGGEGEDRGRKGRKPTARSGWALEASTAVNQPAGSDQTKGTTIGRKKNEAEQGGGRREEGGEGESALWPSARGLHSRGSARGLGSGDRRRDSEEEGRGGRRRRREEGEEGECTLQSSARGTSTALQRSDRTCGTAQEDGITIREEEEEEEEEEEAGRKRRGGGK</sequence>
<feature type="region of interest" description="Disordered" evidence="1">
    <location>
        <begin position="56"/>
        <end position="231"/>
    </location>
</feature>
<feature type="compositionally biased region" description="Polar residues" evidence="1">
    <location>
        <begin position="94"/>
        <end position="108"/>
    </location>
</feature>